<dbReference type="AlphaFoldDB" id="A0A6J5JMK0"/>
<reference evidence="2 3" key="1">
    <citation type="submission" date="2020-04" db="EMBL/GenBank/DDBJ databases">
        <authorList>
            <person name="Depoorter E."/>
        </authorList>
    </citation>
    <scope>NUCLEOTIDE SEQUENCE [LARGE SCALE GENOMIC DNA]</scope>
    <source>
        <strain evidence="2 3">BCC0217</strain>
    </source>
</reference>
<evidence type="ECO:0000313" key="2">
    <source>
        <dbReference type="EMBL" id="CAB3972620.1"/>
    </source>
</evidence>
<dbReference type="Pfam" id="PF08867">
    <property type="entry name" value="FRG"/>
    <property type="match status" value="1"/>
</dbReference>
<evidence type="ECO:0000313" key="3">
    <source>
        <dbReference type="Proteomes" id="UP000494301"/>
    </source>
</evidence>
<proteinExistence type="predicted"/>
<accession>A0A6J5JMK0</accession>
<organism evidence="2 3">
    <name type="scientific">Burkholderia aenigmatica</name>
    <dbReference type="NCBI Taxonomy" id="2015348"/>
    <lineage>
        <taxon>Bacteria</taxon>
        <taxon>Pseudomonadati</taxon>
        <taxon>Pseudomonadota</taxon>
        <taxon>Betaproteobacteria</taxon>
        <taxon>Burkholderiales</taxon>
        <taxon>Burkholderiaceae</taxon>
        <taxon>Burkholderia</taxon>
        <taxon>Burkholderia cepacia complex</taxon>
    </lineage>
</organism>
<dbReference type="InterPro" id="IPR014966">
    <property type="entry name" value="FRG-dom"/>
</dbReference>
<dbReference type="SMART" id="SM00901">
    <property type="entry name" value="FRG"/>
    <property type="match status" value="1"/>
</dbReference>
<feature type="domain" description="FRG" evidence="1">
    <location>
        <begin position="41"/>
        <end position="142"/>
    </location>
</feature>
<protein>
    <submittedName>
        <fullName evidence="2">FRG domain-containing protein</fullName>
    </submittedName>
</protein>
<name>A0A6J5JMK0_9BURK</name>
<dbReference type="Proteomes" id="UP000494301">
    <property type="component" value="Unassembled WGS sequence"/>
</dbReference>
<evidence type="ECO:0000259" key="1">
    <source>
        <dbReference type="SMART" id="SM00901"/>
    </source>
</evidence>
<dbReference type="EMBL" id="CABWIL020000034">
    <property type="protein sequence ID" value="CAB3972620.1"/>
    <property type="molecule type" value="Genomic_DNA"/>
</dbReference>
<sequence>MAKTAMSLKNQRLAKCIGDATTLAAFLEHVDRWTSARPAIGTQINLFRGQEDETWRLTPGIARKQYSTRVRPGTEQRMLTEFQHRAVPHLESTVELAAADWLAIAQHHAMPTRLLDWTGSALAALWFAIKRPAGKGDDGALKPAAVWMLAGNEADLIGDEDRHNPLEIANTKLLKPRHVSRRIAAQDGWFSVHLGKDEGDLGMWYWPLDANANFRDRLAYIRILPDAFGLIRAQLQTAGINRGVLFPDLDGVAGRITDAILYPEDQEPPGAGNLGEA</sequence>
<gene>
    <name evidence="2" type="ORF">BLA3211_07060</name>
</gene>